<dbReference type="GO" id="GO:0046656">
    <property type="term" value="P:folic acid biosynthetic process"/>
    <property type="evidence" value="ECO:0007669"/>
    <property type="project" value="UniProtKB-UniRule"/>
</dbReference>
<dbReference type="SMART" id="SM00905">
    <property type="entry name" value="FolB"/>
    <property type="match status" value="1"/>
</dbReference>
<dbReference type="NCBIfam" id="TIGR00525">
    <property type="entry name" value="folB"/>
    <property type="match status" value="1"/>
</dbReference>
<protein>
    <recommendedName>
        <fullName evidence="6">7,8-dihydroneopterin aldolase</fullName>
        <ecNumber evidence="6">4.1.2.25</ecNumber>
    </recommendedName>
</protein>
<dbReference type="UniPathway" id="UPA00077">
    <property type="reaction ID" value="UER00154"/>
</dbReference>
<dbReference type="EMBL" id="CP060244">
    <property type="protein sequence ID" value="QNT79097.1"/>
    <property type="molecule type" value="Genomic_DNA"/>
</dbReference>
<evidence type="ECO:0000256" key="1">
    <source>
        <dbReference type="ARBA" id="ARBA00001353"/>
    </source>
</evidence>
<evidence type="ECO:0000256" key="5">
    <source>
        <dbReference type="ARBA" id="ARBA00023239"/>
    </source>
</evidence>
<dbReference type="Proteomes" id="UP000516349">
    <property type="component" value="Chromosome"/>
</dbReference>
<dbReference type="PANTHER" id="PTHR42844">
    <property type="entry name" value="DIHYDRONEOPTERIN ALDOLASE 1-RELATED"/>
    <property type="match status" value="1"/>
</dbReference>
<dbReference type="EC" id="4.1.2.25" evidence="6"/>
<organism evidence="8 9">
    <name type="scientific">Entomobacter blattae</name>
    <dbReference type="NCBI Taxonomy" id="2762277"/>
    <lineage>
        <taxon>Bacteria</taxon>
        <taxon>Pseudomonadati</taxon>
        <taxon>Pseudomonadota</taxon>
        <taxon>Alphaproteobacteria</taxon>
        <taxon>Acetobacterales</taxon>
        <taxon>Acetobacteraceae</taxon>
        <taxon>Entomobacter</taxon>
    </lineage>
</organism>
<dbReference type="GO" id="GO:0005737">
    <property type="term" value="C:cytoplasm"/>
    <property type="evidence" value="ECO:0007669"/>
    <property type="project" value="TreeGrafter"/>
</dbReference>
<evidence type="ECO:0000256" key="2">
    <source>
        <dbReference type="ARBA" id="ARBA00005013"/>
    </source>
</evidence>
<gene>
    <name evidence="8" type="ORF">JGUZn3_18830</name>
</gene>
<dbReference type="Gene3D" id="3.30.1130.10">
    <property type="match status" value="1"/>
</dbReference>
<dbReference type="NCBIfam" id="TIGR00526">
    <property type="entry name" value="folB_dom"/>
    <property type="match status" value="1"/>
</dbReference>
<dbReference type="GO" id="GO:0004150">
    <property type="term" value="F:dihydroneopterin aldolase activity"/>
    <property type="evidence" value="ECO:0007669"/>
    <property type="project" value="UniProtKB-UniRule"/>
</dbReference>
<comment type="similarity">
    <text evidence="3 6">Belongs to the DHNA family.</text>
</comment>
<sequence>MAPFSPKEGWTSLRHIFVSNMLVQAEIGIYEHEKGITQPVRINVSVGIKDVSEGFIEEDNLEKTVSYADLVVIIRDIVREGHINLVETLAEKISKAILQDKRIVVTRVKVEKLNIMPDVEAVGTEIERYQPVEESS</sequence>
<keyword evidence="4 6" id="KW-0289">Folate biosynthesis</keyword>
<dbReference type="GO" id="GO:0046654">
    <property type="term" value="P:tetrahydrofolate biosynthetic process"/>
    <property type="evidence" value="ECO:0007669"/>
    <property type="project" value="UniProtKB-UniRule"/>
</dbReference>
<comment type="pathway">
    <text evidence="2 6">Cofactor biosynthesis; tetrahydrofolate biosynthesis; 2-amino-4-hydroxy-6-hydroxymethyl-7,8-dihydropteridine diphosphate from 7,8-dihydroneopterin triphosphate: step 3/4.</text>
</comment>
<dbReference type="SUPFAM" id="SSF55620">
    <property type="entry name" value="Tetrahydrobiopterin biosynthesis enzymes-like"/>
    <property type="match status" value="1"/>
</dbReference>
<accession>A0A7H1NTI7</accession>
<dbReference type="InterPro" id="IPR006157">
    <property type="entry name" value="FolB_dom"/>
</dbReference>
<dbReference type="KEGG" id="ebla:JGUZn3_18830"/>
<dbReference type="Pfam" id="PF02152">
    <property type="entry name" value="FolB"/>
    <property type="match status" value="1"/>
</dbReference>
<evidence type="ECO:0000259" key="7">
    <source>
        <dbReference type="SMART" id="SM00905"/>
    </source>
</evidence>
<evidence type="ECO:0000256" key="3">
    <source>
        <dbReference type="ARBA" id="ARBA00005708"/>
    </source>
</evidence>
<feature type="domain" description="Dihydroneopterin aldolase/epimerase" evidence="7">
    <location>
        <begin position="16"/>
        <end position="128"/>
    </location>
</feature>
<dbReference type="PANTHER" id="PTHR42844:SF1">
    <property type="entry name" value="DIHYDRONEOPTERIN ALDOLASE 1-RELATED"/>
    <property type="match status" value="1"/>
</dbReference>
<dbReference type="AlphaFoldDB" id="A0A7H1NTI7"/>
<proteinExistence type="inferred from homology"/>
<keyword evidence="5 6" id="KW-0456">Lyase</keyword>
<comment type="function">
    <text evidence="6">Catalyzes the conversion of 7,8-dihydroneopterin to 6-hydroxymethyl-7,8-dihydropterin.</text>
</comment>
<name>A0A7H1NTI7_9PROT</name>
<dbReference type="RefSeq" id="WP_203413292.1">
    <property type="nucleotide sequence ID" value="NZ_CP060244.1"/>
</dbReference>
<comment type="catalytic activity">
    <reaction evidence="1 6">
        <text>7,8-dihydroneopterin = 6-hydroxymethyl-7,8-dihydropterin + glycolaldehyde</text>
        <dbReference type="Rhea" id="RHEA:10540"/>
        <dbReference type="ChEBI" id="CHEBI:17001"/>
        <dbReference type="ChEBI" id="CHEBI:17071"/>
        <dbReference type="ChEBI" id="CHEBI:44841"/>
        <dbReference type="EC" id="4.1.2.25"/>
    </reaction>
</comment>
<dbReference type="InterPro" id="IPR043133">
    <property type="entry name" value="GTP-CH-I_C/QueF"/>
</dbReference>
<keyword evidence="9" id="KW-1185">Reference proteome</keyword>
<reference evidence="8 9" key="1">
    <citation type="submission" date="2020-08" db="EMBL/GenBank/DDBJ databases">
        <title>Complete genome sequence of Entomobacter blattae G55GP.</title>
        <authorList>
            <person name="Poehlein A."/>
            <person name="Guzman J."/>
            <person name="Daniel R."/>
            <person name="Vilcinskas A."/>
        </authorList>
    </citation>
    <scope>NUCLEOTIDE SEQUENCE [LARGE SCALE GENOMIC DNA]</scope>
    <source>
        <strain evidence="8 9">G55GP</strain>
    </source>
</reference>
<evidence type="ECO:0000313" key="8">
    <source>
        <dbReference type="EMBL" id="QNT79097.1"/>
    </source>
</evidence>
<evidence type="ECO:0000256" key="4">
    <source>
        <dbReference type="ARBA" id="ARBA00022909"/>
    </source>
</evidence>
<evidence type="ECO:0000313" key="9">
    <source>
        <dbReference type="Proteomes" id="UP000516349"/>
    </source>
</evidence>
<dbReference type="InterPro" id="IPR006156">
    <property type="entry name" value="Dihydroneopterin_aldolase"/>
</dbReference>
<evidence type="ECO:0000256" key="6">
    <source>
        <dbReference type="RuleBase" id="RU362079"/>
    </source>
</evidence>